<feature type="region of interest" description="Disordered" evidence="1">
    <location>
        <begin position="36"/>
        <end position="78"/>
    </location>
</feature>
<name>A0A919UXL6_9ACTN</name>
<comment type="caution">
    <text evidence="2">The sequence shown here is derived from an EMBL/GenBank/DDBJ whole genome shotgun (WGS) entry which is preliminary data.</text>
</comment>
<proteinExistence type="predicted"/>
<organism evidence="2 3">
    <name type="scientific">Sphaerisporangium rufum</name>
    <dbReference type="NCBI Taxonomy" id="1381558"/>
    <lineage>
        <taxon>Bacteria</taxon>
        <taxon>Bacillati</taxon>
        <taxon>Actinomycetota</taxon>
        <taxon>Actinomycetes</taxon>
        <taxon>Streptosporangiales</taxon>
        <taxon>Streptosporangiaceae</taxon>
        <taxon>Sphaerisporangium</taxon>
    </lineage>
</organism>
<evidence type="ECO:0008006" key="4">
    <source>
        <dbReference type="Google" id="ProtNLM"/>
    </source>
</evidence>
<keyword evidence="3" id="KW-1185">Reference proteome</keyword>
<accession>A0A919UXL6</accession>
<dbReference type="SUPFAM" id="SSF52266">
    <property type="entry name" value="SGNH hydrolase"/>
    <property type="match status" value="1"/>
</dbReference>
<feature type="compositionally biased region" description="Pro residues" evidence="1">
    <location>
        <begin position="40"/>
        <end position="78"/>
    </location>
</feature>
<dbReference type="AlphaFoldDB" id="A0A919UXL6"/>
<evidence type="ECO:0000313" key="3">
    <source>
        <dbReference type="Proteomes" id="UP000655287"/>
    </source>
</evidence>
<dbReference type="Gene3D" id="3.40.50.1110">
    <property type="entry name" value="SGNH hydrolase"/>
    <property type="match status" value="1"/>
</dbReference>
<reference evidence="2" key="1">
    <citation type="submission" date="2021-01" db="EMBL/GenBank/DDBJ databases">
        <title>Whole genome shotgun sequence of Sphaerisporangium rufum NBRC 109079.</title>
        <authorList>
            <person name="Komaki H."/>
            <person name="Tamura T."/>
        </authorList>
    </citation>
    <scope>NUCLEOTIDE SEQUENCE</scope>
    <source>
        <strain evidence="2">NBRC 109079</strain>
    </source>
</reference>
<dbReference type="InterPro" id="IPR036514">
    <property type="entry name" value="SGNH_hydro_sf"/>
</dbReference>
<feature type="region of interest" description="Disordered" evidence="1">
    <location>
        <begin position="575"/>
        <end position="603"/>
    </location>
</feature>
<feature type="region of interest" description="Disordered" evidence="1">
    <location>
        <begin position="91"/>
        <end position="112"/>
    </location>
</feature>
<feature type="compositionally biased region" description="Polar residues" evidence="1">
    <location>
        <begin position="91"/>
        <end position="104"/>
    </location>
</feature>
<protein>
    <recommendedName>
        <fullName evidence="4">SGNH hydrolase-type esterase domain-containing protein</fullName>
    </recommendedName>
</protein>
<sequence>MRPPRRLRRPAPWRPALIGLLASLLVTVLGVLPASAGTPVPRPTTPPIKPTLVPVPPTGFPVPPTLPPDPTPTPTPPPTTPTTVVGFGDSYTSGEGASSGSTYVPNADGSEDTRHRSGYAPLHVAWVALEANRYPALSYTIQPQQMKSTWGPDRLIFNASSGAETKHLTDPQYEDEKHPNVHEVRNPAQLAGVPTGDVDIAYFGLGGNDAGFGPLLATALKAYAKGVAKGNPVHGWGMQLVAVKAEVERHLQQMGQVSANVEQGLVKAKEAAGDKAELVVALYPLAVKPSGNKDIGGFTGAALDALYPFAAGANQAIRDAVSRYRARFPGVKVHVFDPNSDGPGGTSVVAGHELGQPDSYFNALKFRGAIAAQGKLFLALQESFHPNEPGDFAIGKALAYWMAREFPNLYPKGPDFSVINAAPMAAADDPTAADQYAAWINAHPEQACDGTPDDSICHFISEEGDLLFPTDVMTDPIPLRPIPGATVVSGPGGGTPGSGGTSTWISATYSSAPSGVPSTGVTNTSTGDPCEIKAADPLMKSITVTTSTVSGGGLQQPINVVYVGLTRIVPSDPCAKKEKVDPTELQQMMDDWLAGGDSGDSGD</sequence>
<evidence type="ECO:0000313" key="2">
    <source>
        <dbReference type="EMBL" id="GII75974.1"/>
    </source>
</evidence>
<gene>
    <name evidence="2" type="ORF">Sru01_09560</name>
</gene>
<dbReference type="Proteomes" id="UP000655287">
    <property type="component" value="Unassembled WGS sequence"/>
</dbReference>
<evidence type="ECO:0000256" key="1">
    <source>
        <dbReference type="SAM" id="MobiDB-lite"/>
    </source>
</evidence>
<dbReference type="EMBL" id="BOOU01000013">
    <property type="protein sequence ID" value="GII75974.1"/>
    <property type="molecule type" value="Genomic_DNA"/>
</dbReference>
<dbReference type="RefSeq" id="WP_203982609.1">
    <property type="nucleotide sequence ID" value="NZ_BOOU01000013.1"/>
</dbReference>